<dbReference type="UniPathway" id="UPA00135">
    <property type="reaction ID" value="UER00198"/>
</dbReference>
<dbReference type="OrthoDB" id="27226at2759"/>
<accession>A0A164ZN59</accession>
<dbReference type="Proteomes" id="UP000076632">
    <property type="component" value="Unassembled WGS sequence"/>
</dbReference>
<dbReference type="SFLD" id="SFLDF00029">
    <property type="entry name" value="phosphoserine_phosphatase"/>
    <property type="match status" value="1"/>
</dbReference>
<protein>
    <recommendedName>
        <fullName evidence="4">phosphoserine phosphatase</fullName>
        <ecNumber evidence="4">3.1.3.3</ecNumber>
    </recommendedName>
    <alternativeName>
        <fullName evidence="10">O-phosphoserine phosphohydrolase</fullName>
    </alternativeName>
</protein>
<dbReference type="OMA" id="EWNVDVI"/>
<dbReference type="FunFam" id="3.40.50.1000:FF:000143">
    <property type="entry name" value="Phosphoserine phosphatase serb"/>
    <property type="match status" value="1"/>
</dbReference>
<evidence type="ECO:0000313" key="14">
    <source>
        <dbReference type="Proteomes" id="UP000076632"/>
    </source>
</evidence>
<dbReference type="EMBL" id="KV407467">
    <property type="protein sequence ID" value="KZF19300.1"/>
    <property type="molecule type" value="Genomic_DNA"/>
</dbReference>
<dbReference type="SFLD" id="SFLDS00003">
    <property type="entry name" value="Haloacid_Dehalogenase"/>
    <property type="match status" value="1"/>
</dbReference>
<dbReference type="InParanoid" id="A0A164ZN59"/>
<feature type="compositionally biased region" description="Polar residues" evidence="12">
    <location>
        <begin position="21"/>
        <end position="32"/>
    </location>
</feature>
<dbReference type="NCBIfam" id="TIGR01488">
    <property type="entry name" value="HAD-SF-IB"/>
    <property type="match status" value="1"/>
</dbReference>
<feature type="active site" description="Nucleophile" evidence="11">
    <location>
        <position position="252"/>
    </location>
</feature>
<dbReference type="SFLD" id="SFLDG01137">
    <property type="entry name" value="C1.6.1:_Phosphoserine_Phosphat"/>
    <property type="match status" value="1"/>
</dbReference>
<dbReference type="InterPro" id="IPR036412">
    <property type="entry name" value="HAD-like_sf"/>
</dbReference>
<dbReference type="GO" id="GO:0036424">
    <property type="term" value="F:L-phosphoserine phosphatase activity"/>
    <property type="evidence" value="ECO:0007669"/>
    <property type="project" value="InterPro"/>
</dbReference>
<keyword evidence="8" id="KW-0460">Magnesium</keyword>
<reference evidence="13 14" key="1">
    <citation type="journal article" date="2016" name="Fungal Biol.">
        <title>The genome of Xylona heveae provides a window into fungal endophytism.</title>
        <authorList>
            <person name="Gazis R."/>
            <person name="Kuo A."/>
            <person name="Riley R."/>
            <person name="LaButti K."/>
            <person name="Lipzen A."/>
            <person name="Lin J."/>
            <person name="Amirebrahimi M."/>
            <person name="Hesse C.N."/>
            <person name="Spatafora J.W."/>
            <person name="Henrissat B."/>
            <person name="Hainaut M."/>
            <person name="Grigoriev I.V."/>
            <person name="Hibbett D.S."/>
        </authorList>
    </citation>
    <scope>NUCLEOTIDE SEQUENCE [LARGE SCALE GENOMIC DNA]</scope>
    <source>
        <strain evidence="13 14">TC161</strain>
    </source>
</reference>
<gene>
    <name evidence="13" type="ORF">L228DRAFT_50437</name>
</gene>
<keyword evidence="7" id="KW-0378">Hydrolase</keyword>
<evidence type="ECO:0000256" key="1">
    <source>
        <dbReference type="ARBA" id="ARBA00001946"/>
    </source>
</evidence>
<evidence type="ECO:0000313" key="13">
    <source>
        <dbReference type="EMBL" id="KZF19300.1"/>
    </source>
</evidence>
<keyword evidence="14" id="KW-1185">Reference proteome</keyword>
<comment type="pathway">
    <text evidence="2">Amino-acid biosynthesis; L-serine biosynthesis; L-serine from 3-phospho-D-glycerate: step 3/3.</text>
</comment>
<dbReference type="CDD" id="cd07500">
    <property type="entry name" value="HAD_PSP"/>
    <property type="match status" value="1"/>
</dbReference>
<feature type="compositionally biased region" description="Basic and acidic residues" evidence="12">
    <location>
        <begin position="1"/>
        <end position="17"/>
    </location>
</feature>
<comment type="cofactor">
    <cofactor evidence="1">
        <name>Mg(2+)</name>
        <dbReference type="ChEBI" id="CHEBI:18420"/>
    </cofactor>
</comment>
<dbReference type="AlphaFoldDB" id="A0A164ZN59"/>
<feature type="compositionally biased region" description="Basic and acidic residues" evidence="12">
    <location>
        <begin position="43"/>
        <end position="52"/>
    </location>
</feature>
<dbReference type="SFLD" id="SFLDG01129">
    <property type="entry name" value="C1.5:_HAD__Beta-PGM__Phosphata"/>
    <property type="match status" value="1"/>
</dbReference>
<dbReference type="GeneID" id="28901788"/>
<dbReference type="PANTHER" id="PTHR43344:SF2">
    <property type="entry name" value="PHOSPHOSERINE PHOSPHATASE"/>
    <property type="match status" value="1"/>
</dbReference>
<name>A0A164ZN59_XYLHT</name>
<dbReference type="InterPro" id="IPR004469">
    <property type="entry name" value="PSP"/>
</dbReference>
<dbReference type="GO" id="GO:0005737">
    <property type="term" value="C:cytoplasm"/>
    <property type="evidence" value="ECO:0007669"/>
    <property type="project" value="TreeGrafter"/>
</dbReference>
<evidence type="ECO:0000256" key="3">
    <source>
        <dbReference type="ARBA" id="ARBA00009184"/>
    </source>
</evidence>
<evidence type="ECO:0000256" key="4">
    <source>
        <dbReference type="ARBA" id="ARBA00012640"/>
    </source>
</evidence>
<feature type="region of interest" description="Disordered" evidence="12">
    <location>
        <begin position="1"/>
        <end position="76"/>
    </location>
</feature>
<evidence type="ECO:0000256" key="2">
    <source>
        <dbReference type="ARBA" id="ARBA00005135"/>
    </source>
</evidence>
<proteinExistence type="inferred from homology"/>
<dbReference type="Pfam" id="PF12710">
    <property type="entry name" value="HAD"/>
    <property type="match status" value="1"/>
</dbReference>
<evidence type="ECO:0000256" key="8">
    <source>
        <dbReference type="ARBA" id="ARBA00022842"/>
    </source>
</evidence>
<evidence type="ECO:0000256" key="11">
    <source>
        <dbReference type="PIRSR" id="PIRSR604469-1"/>
    </source>
</evidence>
<dbReference type="InterPro" id="IPR023214">
    <property type="entry name" value="HAD_sf"/>
</dbReference>
<keyword evidence="6" id="KW-0479">Metal-binding</keyword>
<keyword evidence="9" id="KW-0718">Serine biosynthesis</keyword>
<sequence length="467" mass="51895">MAADGNIDKATRAERPMLRHSSLSGGSILQDHQQYRRPFSDLVNDRLDEHQLRGATPGSESSSEPDDDDYEQFQGNPAGASAARIKNAGIIHTMSHNNCQPGPNEGEKIVATIFYRADRVRQRHAQLSTETGAPSTSIEHLSLGAETSEPEPLDHLYGFYISQICLTYFLQILEELQHPYQRLTTSHRCLDSQVYPRVMEITFSPPPNPEYLTFEDLRKHESIWRFERQWNVEVVFQRESVFRKHKRLAVFDMDSTLIQQEVIDEIARAIGVEKQVSEITERAMNGELDFTASLNARVALLKGVPGDVFEKLKTVIRVTPGARELCLALKRLGFKMAVLSGGFTPLAEWLAGELGLDYAFANNLVACPETGKLTGELTGNIVDSHRKAFLLKQIAAENGIPLAQVMAVGDGANDLPMMKTAGLGVAFNAKPRVQFEAPTRVNSSSLQDILYLLGFSISEQQALLEVS</sequence>
<dbReference type="NCBIfam" id="TIGR00338">
    <property type="entry name" value="serB"/>
    <property type="match status" value="1"/>
</dbReference>
<dbReference type="RefSeq" id="XP_018184855.1">
    <property type="nucleotide sequence ID" value="XM_018336651.1"/>
</dbReference>
<dbReference type="Gene3D" id="3.40.50.1000">
    <property type="entry name" value="HAD superfamily/HAD-like"/>
    <property type="match status" value="1"/>
</dbReference>
<evidence type="ECO:0000256" key="10">
    <source>
        <dbReference type="ARBA" id="ARBA00031693"/>
    </source>
</evidence>
<dbReference type="InterPro" id="IPR050582">
    <property type="entry name" value="HAD-like_SerB"/>
</dbReference>
<evidence type="ECO:0000256" key="5">
    <source>
        <dbReference type="ARBA" id="ARBA00022605"/>
    </source>
</evidence>
<feature type="active site" description="Proton donor" evidence="11">
    <location>
        <position position="254"/>
    </location>
</feature>
<dbReference type="GO" id="GO:0006564">
    <property type="term" value="P:L-serine biosynthetic process"/>
    <property type="evidence" value="ECO:0007669"/>
    <property type="project" value="UniProtKB-KW"/>
</dbReference>
<keyword evidence="5" id="KW-0028">Amino-acid biosynthesis</keyword>
<dbReference type="SUPFAM" id="SSF56784">
    <property type="entry name" value="HAD-like"/>
    <property type="match status" value="1"/>
</dbReference>
<evidence type="ECO:0000256" key="12">
    <source>
        <dbReference type="SAM" id="MobiDB-lite"/>
    </source>
</evidence>
<dbReference type="STRING" id="1328760.A0A164ZN59"/>
<dbReference type="GO" id="GO:0000287">
    <property type="term" value="F:magnesium ion binding"/>
    <property type="evidence" value="ECO:0007669"/>
    <property type="project" value="TreeGrafter"/>
</dbReference>
<comment type="similarity">
    <text evidence="3">Belongs to the HAD-like hydrolase superfamily. SerB family.</text>
</comment>
<evidence type="ECO:0000256" key="9">
    <source>
        <dbReference type="ARBA" id="ARBA00023299"/>
    </source>
</evidence>
<evidence type="ECO:0000256" key="7">
    <source>
        <dbReference type="ARBA" id="ARBA00022801"/>
    </source>
</evidence>
<dbReference type="SFLD" id="SFLDG01136">
    <property type="entry name" value="C1.6:_Phosphoserine_Phosphatas"/>
    <property type="match status" value="1"/>
</dbReference>
<evidence type="ECO:0000256" key="6">
    <source>
        <dbReference type="ARBA" id="ARBA00022723"/>
    </source>
</evidence>
<organism evidence="13 14">
    <name type="scientific">Xylona heveae (strain CBS 132557 / TC161)</name>
    <dbReference type="NCBI Taxonomy" id="1328760"/>
    <lineage>
        <taxon>Eukaryota</taxon>
        <taxon>Fungi</taxon>
        <taxon>Dikarya</taxon>
        <taxon>Ascomycota</taxon>
        <taxon>Pezizomycotina</taxon>
        <taxon>Xylonomycetes</taxon>
        <taxon>Xylonales</taxon>
        <taxon>Xylonaceae</taxon>
        <taxon>Xylona</taxon>
    </lineage>
</organism>
<dbReference type="PANTHER" id="PTHR43344">
    <property type="entry name" value="PHOSPHOSERINE PHOSPHATASE"/>
    <property type="match status" value="1"/>
</dbReference>
<dbReference type="EC" id="3.1.3.3" evidence="4"/>